<evidence type="ECO:0000313" key="2">
    <source>
        <dbReference type="EMBL" id="RDX46230.1"/>
    </source>
</evidence>
<reference evidence="2 3" key="1">
    <citation type="journal article" date="2018" name="Biotechnol. Biofuels">
        <title>Integrative visual omics of the white-rot fungus Polyporus brumalis exposes the biotechnological potential of its oxidative enzymes for delignifying raw plant biomass.</title>
        <authorList>
            <person name="Miyauchi S."/>
            <person name="Rancon A."/>
            <person name="Drula E."/>
            <person name="Hage H."/>
            <person name="Chaduli D."/>
            <person name="Favel A."/>
            <person name="Grisel S."/>
            <person name="Henrissat B."/>
            <person name="Herpoel-Gimbert I."/>
            <person name="Ruiz-Duenas F.J."/>
            <person name="Chevret D."/>
            <person name="Hainaut M."/>
            <person name="Lin J."/>
            <person name="Wang M."/>
            <person name="Pangilinan J."/>
            <person name="Lipzen A."/>
            <person name="Lesage-Meessen L."/>
            <person name="Navarro D."/>
            <person name="Riley R."/>
            <person name="Grigoriev I.V."/>
            <person name="Zhou S."/>
            <person name="Raouche S."/>
            <person name="Rosso M.N."/>
        </authorList>
    </citation>
    <scope>NUCLEOTIDE SEQUENCE [LARGE SCALE GENOMIC DNA]</scope>
    <source>
        <strain evidence="2 3">BRFM 1820</strain>
    </source>
</reference>
<dbReference type="OrthoDB" id="2757662at2759"/>
<dbReference type="EMBL" id="KZ857429">
    <property type="protein sequence ID" value="RDX46230.1"/>
    <property type="molecule type" value="Genomic_DNA"/>
</dbReference>
<gene>
    <name evidence="2" type="ORF">OH76DRAFT_891341</name>
</gene>
<proteinExistence type="predicted"/>
<dbReference type="Proteomes" id="UP000256964">
    <property type="component" value="Unassembled WGS sequence"/>
</dbReference>
<dbReference type="AlphaFoldDB" id="A0A371D102"/>
<feature type="region of interest" description="Disordered" evidence="1">
    <location>
        <begin position="18"/>
        <end position="40"/>
    </location>
</feature>
<name>A0A371D102_9APHY</name>
<protein>
    <submittedName>
        <fullName evidence="2">Uncharacterized protein</fullName>
    </submittedName>
</protein>
<sequence length="211" mass="22808">MSQSPISPTYSSGFALQRTAARPVRPPVSRRNSSTTGCTETTCVPLPSDVDTDWTFVVRTPAGPADVGIRLADSVLVGADYLRVAVEHADVTINVQKMFPGGKVFVQGGYFPAENVPPSLEVDVKADGASDFTWGDLLSLILRQQCEAAVQGEESVAVATDSGLNGVPSYENVWVVAIRRSDGADEIVRYFPELEVRVPSKQLRDRRGDRP</sequence>
<accession>A0A371D102</accession>
<evidence type="ECO:0000256" key="1">
    <source>
        <dbReference type="SAM" id="MobiDB-lite"/>
    </source>
</evidence>
<keyword evidence="3" id="KW-1185">Reference proteome</keyword>
<organism evidence="2 3">
    <name type="scientific">Lentinus brumalis</name>
    <dbReference type="NCBI Taxonomy" id="2498619"/>
    <lineage>
        <taxon>Eukaryota</taxon>
        <taxon>Fungi</taxon>
        <taxon>Dikarya</taxon>
        <taxon>Basidiomycota</taxon>
        <taxon>Agaricomycotina</taxon>
        <taxon>Agaricomycetes</taxon>
        <taxon>Polyporales</taxon>
        <taxon>Polyporaceae</taxon>
        <taxon>Lentinus</taxon>
    </lineage>
</organism>
<evidence type="ECO:0000313" key="3">
    <source>
        <dbReference type="Proteomes" id="UP000256964"/>
    </source>
</evidence>
<feature type="compositionally biased region" description="Low complexity" evidence="1">
    <location>
        <begin position="18"/>
        <end position="36"/>
    </location>
</feature>